<comment type="similarity">
    <text evidence="7">Belongs to the binding-protein-dependent transport system permease family.</text>
</comment>
<feature type="transmembrane region" description="Helical" evidence="7">
    <location>
        <begin position="107"/>
        <end position="132"/>
    </location>
</feature>
<dbReference type="InterPro" id="IPR035906">
    <property type="entry name" value="MetI-like_sf"/>
</dbReference>
<dbReference type="Proteomes" id="UP001595764">
    <property type="component" value="Unassembled WGS sequence"/>
</dbReference>
<evidence type="ECO:0000256" key="5">
    <source>
        <dbReference type="ARBA" id="ARBA00022989"/>
    </source>
</evidence>
<dbReference type="PROSITE" id="PS50928">
    <property type="entry name" value="ABC_TM1"/>
    <property type="match status" value="1"/>
</dbReference>
<protein>
    <submittedName>
        <fullName evidence="9">Amino acid ABC transporter permease</fullName>
    </submittedName>
</protein>
<dbReference type="InterPro" id="IPR000515">
    <property type="entry name" value="MetI-like"/>
</dbReference>
<dbReference type="Pfam" id="PF00528">
    <property type="entry name" value="BPD_transp_1"/>
    <property type="match status" value="1"/>
</dbReference>
<gene>
    <name evidence="9" type="ORF">ACFORO_36490</name>
</gene>
<evidence type="ECO:0000313" key="9">
    <source>
        <dbReference type="EMBL" id="MFC3515708.1"/>
    </source>
</evidence>
<evidence type="ECO:0000256" key="7">
    <source>
        <dbReference type="RuleBase" id="RU363032"/>
    </source>
</evidence>
<keyword evidence="3" id="KW-1003">Cell membrane</keyword>
<feature type="transmembrane region" description="Helical" evidence="7">
    <location>
        <begin position="152"/>
        <end position="170"/>
    </location>
</feature>
<evidence type="ECO:0000256" key="6">
    <source>
        <dbReference type="ARBA" id="ARBA00023136"/>
    </source>
</evidence>
<feature type="domain" description="ABC transmembrane type-1" evidence="8">
    <location>
        <begin position="69"/>
        <end position="275"/>
    </location>
</feature>
<dbReference type="InterPro" id="IPR010065">
    <property type="entry name" value="AA_ABC_transptr_permease_3TM"/>
</dbReference>
<dbReference type="PANTHER" id="PTHR30614">
    <property type="entry name" value="MEMBRANE COMPONENT OF AMINO ACID ABC TRANSPORTER"/>
    <property type="match status" value="1"/>
</dbReference>
<evidence type="ECO:0000256" key="4">
    <source>
        <dbReference type="ARBA" id="ARBA00022692"/>
    </source>
</evidence>
<evidence type="ECO:0000313" key="10">
    <source>
        <dbReference type="Proteomes" id="UP001595764"/>
    </source>
</evidence>
<dbReference type="RefSeq" id="WP_377876327.1">
    <property type="nucleotide sequence ID" value="NZ_JBHMAY010000093.1"/>
</dbReference>
<accession>A0ABV7QWZ4</accession>
<organism evidence="9 10">
    <name type="scientific">Amycolatopsis halotolerans</name>
    <dbReference type="NCBI Taxonomy" id="330083"/>
    <lineage>
        <taxon>Bacteria</taxon>
        <taxon>Bacillati</taxon>
        <taxon>Actinomycetota</taxon>
        <taxon>Actinomycetes</taxon>
        <taxon>Pseudonocardiales</taxon>
        <taxon>Pseudonocardiaceae</taxon>
        <taxon>Amycolatopsis</taxon>
    </lineage>
</organism>
<dbReference type="NCBIfam" id="TIGR01726">
    <property type="entry name" value="HEQRo_perm_3TM"/>
    <property type="match status" value="1"/>
</dbReference>
<feature type="transmembrane region" description="Helical" evidence="7">
    <location>
        <begin position="66"/>
        <end position="95"/>
    </location>
</feature>
<keyword evidence="10" id="KW-1185">Reference proteome</keyword>
<evidence type="ECO:0000256" key="1">
    <source>
        <dbReference type="ARBA" id="ARBA00004651"/>
    </source>
</evidence>
<proteinExistence type="inferred from homology"/>
<dbReference type="SUPFAM" id="SSF161098">
    <property type="entry name" value="MetI-like"/>
    <property type="match status" value="1"/>
</dbReference>
<name>A0ABV7QWZ4_9PSEU</name>
<dbReference type="PANTHER" id="PTHR30614:SF1">
    <property type="entry name" value="GLUTAMATE_ASPARTATE IMPORT PERMEASE PROTEIN GLTK"/>
    <property type="match status" value="1"/>
</dbReference>
<keyword evidence="5 7" id="KW-1133">Transmembrane helix</keyword>
<evidence type="ECO:0000259" key="8">
    <source>
        <dbReference type="PROSITE" id="PS50928"/>
    </source>
</evidence>
<feature type="transmembrane region" description="Helical" evidence="7">
    <location>
        <begin position="253"/>
        <end position="274"/>
    </location>
</feature>
<dbReference type="InterPro" id="IPR043429">
    <property type="entry name" value="ArtM/GltK/GlnP/TcyL/YhdX-like"/>
</dbReference>
<keyword evidence="4 7" id="KW-0812">Transmembrane</keyword>
<sequence>MSTPTSTRAPVEAPASVRFARRRQPARWLTAGVALVLAAMFAHFLITNPRWDWRLVGGYLFSADILRGLLNTVLLTLLSSAAGLVVGVVVALMRLSDDPVLRWVATAYIWFIRAIPALVLLLLIFFLGALLPKLSLGIPFGPEFLSVPTNRLISQFSAAVVGLALVLGAYSAEIFRAGILSVPAGQLEAATALAMTRRQRLRRVVLPQAIRVIIPPLSNELVTMFKNTSLVSVVGYTELLTTVQLIYGRTYQTIPLLLVACLWYLVLTSLAMIGQRYLERRFGRGFTAGRPGKEYSR</sequence>
<dbReference type="Gene3D" id="1.10.3720.10">
    <property type="entry name" value="MetI-like"/>
    <property type="match status" value="1"/>
</dbReference>
<evidence type="ECO:0000256" key="3">
    <source>
        <dbReference type="ARBA" id="ARBA00022475"/>
    </source>
</evidence>
<feature type="transmembrane region" description="Helical" evidence="7">
    <location>
        <begin position="28"/>
        <end position="46"/>
    </location>
</feature>
<comment type="caution">
    <text evidence="9">The sequence shown here is derived from an EMBL/GenBank/DDBJ whole genome shotgun (WGS) entry which is preliminary data.</text>
</comment>
<keyword evidence="6 7" id="KW-0472">Membrane</keyword>
<feature type="transmembrane region" description="Helical" evidence="7">
    <location>
        <begin position="228"/>
        <end position="247"/>
    </location>
</feature>
<comment type="subcellular location">
    <subcellularLocation>
        <location evidence="1 7">Cell membrane</location>
        <topology evidence="1 7">Multi-pass membrane protein</topology>
    </subcellularLocation>
</comment>
<evidence type="ECO:0000256" key="2">
    <source>
        <dbReference type="ARBA" id="ARBA00022448"/>
    </source>
</evidence>
<dbReference type="EMBL" id="JBHRWI010000053">
    <property type="protein sequence ID" value="MFC3515708.1"/>
    <property type="molecule type" value="Genomic_DNA"/>
</dbReference>
<dbReference type="CDD" id="cd06261">
    <property type="entry name" value="TM_PBP2"/>
    <property type="match status" value="1"/>
</dbReference>
<keyword evidence="2 7" id="KW-0813">Transport</keyword>
<reference evidence="10" key="1">
    <citation type="journal article" date="2019" name="Int. J. Syst. Evol. Microbiol.">
        <title>The Global Catalogue of Microorganisms (GCM) 10K type strain sequencing project: providing services to taxonomists for standard genome sequencing and annotation.</title>
        <authorList>
            <consortium name="The Broad Institute Genomics Platform"/>
            <consortium name="The Broad Institute Genome Sequencing Center for Infectious Disease"/>
            <person name="Wu L."/>
            <person name="Ma J."/>
        </authorList>
    </citation>
    <scope>NUCLEOTIDE SEQUENCE [LARGE SCALE GENOMIC DNA]</scope>
    <source>
        <strain evidence="10">CGMCC 4.7682</strain>
    </source>
</reference>